<protein>
    <submittedName>
        <fullName evidence="1">DUF1572 family protein</fullName>
    </submittedName>
</protein>
<proteinExistence type="predicted"/>
<sequence>MSENILELSLREFRRTKQLADRAIDQLTDEEIFRLMETDGNSVAIIVKHVAGNLRSRWRDFLTTDGEKPDRDRDSEFLLDAADTRDALLQRWEEGWEILFAALSPLSESDLTREVRIRGEGLSVLQAIQRQMTHYAYHVGQIVLLARTWRGSAWETLSVAKGQSQAFNRAPESYLTGGTDSEAR</sequence>
<dbReference type="InterPro" id="IPR034660">
    <property type="entry name" value="DinB/YfiT-like"/>
</dbReference>
<evidence type="ECO:0000313" key="1">
    <source>
        <dbReference type="EMBL" id="MCA9726876.1"/>
    </source>
</evidence>
<organism evidence="1 2">
    <name type="scientific">Eiseniibacteriota bacterium</name>
    <dbReference type="NCBI Taxonomy" id="2212470"/>
    <lineage>
        <taxon>Bacteria</taxon>
        <taxon>Candidatus Eiseniibacteriota</taxon>
    </lineage>
</organism>
<reference evidence="1" key="2">
    <citation type="journal article" date="2021" name="Microbiome">
        <title>Successional dynamics and alternative stable states in a saline activated sludge microbial community over 9 years.</title>
        <authorList>
            <person name="Wang Y."/>
            <person name="Ye J."/>
            <person name="Ju F."/>
            <person name="Liu L."/>
            <person name="Boyd J.A."/>
            <person name="Deng Y."/>
            <person name="Parks D.H."/>
            <person name="Jiang X."/>
            <person name="Yin X."/>
            <person name="Woodcroft B.J."/>
            <person name="Tyson G.W."/>
            <person name="Hugenholtz P."/>
            <person name="Polz M.F."/>
            <person name="Zhang T."/>
        </authorList>
    </citation>
    <scope>NUCLEOTIDE SEQUENCE</scope>
    <source>
        <strain evidence="1">HKST-UBA01</strain>
    </source>
</reference>
<name>A0A956LZB2_UNCEI</name>
<evidence type="ECO:0000313" key="2">
    <source>
        <dbReference type="Proteomes" id="UP000697710"/>
    </source>
</evidence>
<accession>A0A956LZB2</accession>
<dbReference type="EMBL" id="JAGQHR010000079">
    <property type="protein sequence ID" value="MCA9726876.1"/>
    <property type="molecule type" value="Genomic_DNA"/>
</dbReference>
<dbReference type="Proteomes" id="UP000697710">
    <property type="component" value="Unassembled WGS sequence"/>
</dbReference>
<dbReference type="Pfam" id="PF07609">
    <property type="entry name" value="DUF1572"/>
    <property type="match status" value="1"/>
</dbReference>
<dbReference type="SUPFAM" id="SSF109854">
    <property type="entry name" value="DinB/YfiT-like putative metalloenzymes"/>
    <property type="match status" value="1"/>
</dbReference>
<reference evidence="1" key="1">
    <citation type="submission" date="2020-04" db="EMBL/GenBank/DDBJ databases">
        <authorList>
            <person name="Zhang T."/>
        </authorList>
    </citation>
    <scope>NUCLEOTIDE SEQUENCE</scope>
    <source>
        <strain evidence="1">HKST-UBA01</strain>
    </source>
</reference>
<dbReference type="AlphaFoldDB" id="A0A956LZB2"/>
<dbReference type="InterPro" id="IPR011466">
    <property type="entry name" value="DUF1572"/>
</dbReference>
<gene>
    <name evidence="1" type="ORF">KC729_04275</name>
</gene>
<comment type="caution">
    <text evidence="1">The sequence shown here is derived from an EMBL/GenBank/DDBJ whole genome shotgun (WGS) entry which is preliminary data.</text>
</comment>
<dbReference type="Gene3D" id="1.20.120.450">
    <property type="entry name" value="dinb family like domain"/>
    <property type="match status" value="1"/>
</dbReference>